<protein>
    <recommendedName>
        <fullName evidence="2">C2H2-type domain-containing protein</fullName>
    </recommendedName>
</protein>
<dbReference type="PROSITE" id="PS00028">
    <property type="entry name" value="ZINC_FINGER_C2H2_1"/>
    <property type="match status" value="2"/>
</dbReference>
<name>A0A671U0Z9_SPAAU</name>
<evidence type="ECO:0000313" key="4">
    <source>
        <dbReference type="Proteomes" id="UP000472265"/>
    </source>
</evidence>
<keyword evidence="1" id="KW-0472">Membrane</keyword>
<evidence type="ECO:0000256" key="1">
    <source>
        <dbReference type="SAM" id="Phobius"/>
    </source>
</evidence>
<feature type="transmembrane region" description="Helical" evidence="1">
    <location>
        <begin position="107"/>
        <end position="128"/>
    </location>
</feature>
<organism evidence="3 4">
    <name type="scientific">Sparus aurata</name>
    <name type="common">Gilthead sea bream</name>
    <dbReference type="NCBI Taxonomy" id="8175"/>
    <lineage>
        <taxon>Eukaryota</taxon>
        <taxon>Metazoa</taxon>
        <taxon>Chordata</taxon>
        <taxon>Craniata</taxon>
        <taxon>Vertebrata</taxon>
        <taxon>Euteleostomi</taxon>
        <taxon>Actinopterygii</taxon>
        <taxon>Neopterygii</taxon>
        <taxon>Teleostei</taxon>
        <taxon>Neoteleostei</taxon>
        <taxon>Acanthomorphata</taxon>
        <taxon>Eupercaria</taxon>
        <taxon>Spariformes</taxon>
        <taxon>Sparidae</taxon>
        <taxon>Sparus</taxon>
    </lineage>
</organism>
<reference evidence="3" key="3">
    <citation type="submission" date="2025-09" db="UniProtKB">
        <authorList>
            <consortium name="Ensembl"/>
        </authorList>
    </citation>
    <scope>IDENTIFICATION</scope>
</reference>
<dbReference type="AlphaFoldDB" id="A0A671U0Z9"/>
<reference evidence="3" key="2">
    <citation type="submission" date="2025-08" db="UniProtKB">
        <authorList>
            <consortium name="Ensembl"/>
        </authorList>
    </citation>
    <scope>IDENTIFICATION</scope>
</reference>
<dbReference type="InterPro" id="IPR013087">
    <property type="entry name" value="Znf_C2H2_type"/>
</dbReference>
<dbReference type="SMART" id="SM00355">
    <property type="entry name" value="ZnF_C2H2"/>
    <property type="match status" value="3"/>
</dbReference>
<proteinExistence type="predicted"/>
<dbReference type="Proteomes" id="UP000472265">
    <property type="component" value="Chromosome 17"/>
</dbReference>
<feature type="domain" description="C2H2-type" evidence="2">
    <location>
        <begin position="150"/>
        <end position="170"/>
    </location>
</feature>
<dbReference type="Ensembl" id="ENSSAUT00010008542.1">
    <property type="protein sequence ID" value="ENSSAUP00010007999.1"/>
    <property type="gene ID" value="ENSSAUG00010003958.1"/>
</dbReference>
<reference evidence="3" key="1">
    <citation type="submission" date="2021-04" db="EMBL/GenBank/DDBJ databases">
        <authorList>
            <consortium name="Wellcome Sanger Institute Data Sharing"/>
        </authorList>
    </citation>
    <scope>NUCLEOTIDE SEQUENCE [LARGE SCALE GENOMIC DNA]</scope>
</reference>
<sequence length="195" mass="21497">MLTCDICGEAIMFEEDMRTHLLLSHLENDMHCPLCSLSGVSYDELCFHISSAHPDKQDQAHLTVTTDSVPHKWNMTAESGGSSPGETLPTTSTLITQGSKTRLKSFLLLYDCLCICCLGSIYYASLFISNCNVTIDLNCPSHFTEELFSCPMCALVCSSSFILQEHVELHLQEEVDTGCVHTSGDISFSQQSISQ</sequence>
<dbReference type="InParanoid" id="A0A671U0Z9"/>
<keyword evidence="4" id="KW-1185">Reference proteome</keyword>
<dbReference type="Gene3D" id="3.30.160.60">
    <property type="entry name" value="Classic Zinc Finger"/>
    <property type="match status" value="1"/>
</dbReference>
<evidence type="ECO:0000259" key="2">
    <source>
        <dbReference type="PROSITE" id="PS00028"/>
    </source>
</evidence>
<accession>A0A671U0Z9</accession>
<feature type="domain" description="C2H2-type" evidence="2">
    <location>
        <begin position="4"/>
        <end position="25"/>
    </location>
</feature>
<evidence type="ECO:0000313" key="3">
    <source>
        <dbReference type="Ensembl" id="ENSSAUP00010007999.1"/>
    </source>
</evidence>
<keyword evidence="1" id="KW-1133">Transmembrane helix</keyword>
<dbReference type="GeneTree" id="ENSGT00940000166924"/>
<keyword evidence="1" id="KW-0812">Transmembrane</keyword>